<dbReference type="InterPro" id="IPR051450">
    <property type="entry name" value="Gfo/Idh/MocA_Oxidoreductases"/>
</dbReference>
<dbReference type="Proteomes" id="UP000255036">
    <property type="component" value="Unassembled WGS sequence"/>
</dbReference>
<dbReference type="AlphaFoldDB" id="A0A371AS53"/>
<dbReference type="GO" id="GO:0000166">
    <property type="term" value="F:nucleotide binding"/>
    <property type="evidence" value="ECO:0007669"/>
    <property type="project" value="InterPro"/>
</dbReference>
<keyword evidence="3" id="KW-1185">Reference proteome</keyword>
<protein>
    <recommendedName>
        <fullName evidence="1">Gfo/Idh/MocA-like oxidoreductase N-terminal domain-containing protein</fullName>
    </recommendedName>
</protein>
<feature type="domain" description="Gfo/Idh/MocA-like oxidoreductase N-terminal" evidence="1">
    <location>
        <begin position="4"/>
        <end position="125"/>
    </location>
</feature>
<evidence type="ECO:0000313" key="3">
    <source>
        <dbReference type="Proteomes" id="UP000255036"/>
    </source>
</evidence>
<dbReference type="InterPro" id="IPR036291">
    <property type="entry name" value="NAD(P)-bd_dom_sf"/>
</dbReference>
<name>A0A371AS53_9FIRM</name>
<dbReference type="SUPFAM" id="SSF51735">
    <property type="entry name" value="NAD(P)-binding Rossmann-fold domains"/>
    <property type="match status" value="1"/>
</dbReference>
<proteinExistence type="predicted"/>
<comment type="caution">
    <text evidence="2">The sequence shown here is derived from an EMBL/GenBank/DDBJ whole genome shotgun (WGS) entry which is preliminary data.</text>
</comment>
<dbReference type="OrthoDB" id="9815825at2"/>
<organism evidence="2 3">
    <name type="scientific">Anaerosacchariphilus polymeriproducens</name>
    <dbReference type="NCBI Taxonomy" id="1812858"/>
    <lineage>
        <taxon>Bacteria</taxon>
        <taxon>Bacillati</taxon>
        <taxon>Bacillota</taxon>
        <taxon>Clostridia</taxon>
        <taxon>Lachnospirales</taxon>
        <taxon>Lachnospiraceae</taxon>
        <taxon>Anaerosacchariphilus</taxon>
    </lineage>
</organism>
<dbReference type="PANTHER" id="PTHR43377:SF1">
    <property type="entry name" value="BILIVERDIN REDUCTASE A"/>
    <property type="match status" value="1"/>
</dbReference>
<sequence length="469" mass="55435">MKTNVVLVGLGPHAKRIYMQCFKDNHIQPVLIIEVQSKANEVTNYIEVNKLPIKTYFINDKYRYSSKLSKEDNRKIIEIIQSMNITHAIISTEPKAHYMYLCFFLKHNINVLVDKPLTAPINVSTDVNRAMQIEKDYKIIKKLYTKAKKNNTILQIQCQRRWHKGYRFVHNLANEIVEKYQIPITAIQLSHCDGMWNMPDEFITRENHPYKYGYGKLFHSGYHFIDLLSWFEGINDILEDKRPNNIELYASAVKPSDFMQIINKNNYNNIFNSHKYDSIFDNIDKYKFEKFGELDIYSILQFKKDDKVISTANISLMQDGFSRRSWEKLPEDTYKSNGRVRHEYMNIEIGPLMNIQIHSYQSKEIKDRIKGKLDIGEVEHFNVYVFKNIDLIGGQPLEKYTLRDFFENEKQMLGYNESAREACFREFVEKKVTRDTFLDHELGIRILAKEYEALSNKYEGKTSCLCFNI</sequence>
<evidence type="ECO:0000259" key="1">
    <source>
        <dbReference type="Pfam" id="PF01408"/>
    </source>
</evidence>
<dbReference type="InterPro" id="IPR000683">
    <property type="entry name" value="Gfo/Idh/MocA-like_OxRdtase_N"/>
</dbReference>
<reference evidence="2 3" key="1">
    <citation type="submission" date="2018-07" db="EMBL/GenBank/DDBJ databases">
        <title>Anaerosacharophilus polymeroproducens gen. nov. sp. nov., an anaerobic bacterium isolated from salt field.</title>
        <authorList>
            <person name="Kim W."/>
            <person name="Yang S.-H."/>
            <person name="Oh J."/>
            <person name="Lee J.-H."/>
            <person name="Kwon K.K."/>
        </authorList>
    </citation>
    <scope>NUCLEOTIDE SEQUENCE [LARGE SCALE GENOMIC DNA]</scope>
    <source>
        <strain evidence="2 3">MCWD5</strain>
    </source>
</reference>
<dbReference type="EMBL" id="QRCT01000049">
    <property type="protein sequence ID" value="RDU22384.1"/>
    <property type="molecule type" value="Genomic_DNA"/>
</dbReference>
<dbReference type="Gene3D" id="3.40.50.720">
    <property type="entry name" value="NAD(P)-binding Rossmann-like Domain"/>
    <property type="match status" value="1"/>
</dbReference>
<gene>
    <name evidence="2" type="ORF">DWV06_13890</name>
</gene>
<dbReference type="PANTHER" id="PTHR43377">
    <property type="entry name" value="BILIVERDIN REDUCTASE A"/>
    <property type="match status" value="1"/>
</dbReference>
<dbReference type="Pfam" id="PF01408">
    <property type="entry name" value="GFO_IDH_MocA"/>
    <property type="match status" value="1"/>
</dbReference>
<accession>A0A371AS53</accession>
<evidence type="ECO:0000313" key="2">
    <source>
        <dbReference type="EMBL" id="RDU22384.1"/>
    </source>
</evidence>
<dbReference type="RefSeq" id="WP_115482794.1">
    <property type="nucleotide sequence ID" value="NZ_QRCT01000049.1"/>
</dbReference>